<evidence type="ECO:0008006" key="4">
    <source>
        <dbReference type="Google" id="ProtNLM"/>
    </source>
</evidence>
<dbReference type="RefSeq" id="WP_137091931.1">
    <property type="nucleotide sequence ID" value="NZ_CP028923.1"/>
</dbReference>
<dbReference type="OrthoDB" id="9808281at2"/>
<dbReference type="PANTHER" id="PTHR12215">
    <property type="entry name" value="PHOSPHOPANTETHEINE TRANSFERASE"/>
    <property type="match status" value="1"/>
</dbReference>
<dbReference type="KEGG" id="fpf:DCC35_17165"/>
<dbReference type="SUPFAM" id="SSF56214">
    <property type="entry name" value="4'-phosphopantetheinyl transferase"/>
    <property type="match status" value="1"/>
</dbReference>
<keyword evidence="3" id="KW-1185">Reference proteome</keyword>
<dbReference type="Proteomes" id="UP000298616">
    <property type="component" value="Chromosome"/>
</dbReference>
<dbReference type="InterPro" id="IPR050559">
    <property type="entry name" value="P-Pant_transferase_sf"/>
</dbReference>
<accession>A0A4D7JS43</accession>
<evidence type="ECO:0000313" key="2">
    <source>
        <dbReference type="EMBL" id="QCK16340.1"/>
    </source>
</evidence>
<evidence type="ECO:0000313" key="3">
    <source>
        <dbReference type="Proteomes" id="UP000298616"/>
    </source>
</evidence>
<dbReference type="AlphaFoldDB" id="A0A4D7JS43"/>
<dbReference type="EMBL" id="CP028923">
    <property type="protein sequence ID" value="QCK16340.1"/>
    <property type="molecule type" value="Genomic_DNA"/>
</dbReference>
<sequence>MVKIFVFHSLIDDLLHNISLYDLREILNSEDINKCETFINKKSRLQFLAGRLLLCRGLDKLYRSSLIKNVNFSESGKPYIEGINFNISHSGSLIALIITESSMRVGIDVEKVLDDLDYKEIIDSLESNILNESTNSDDFIYRWTIIESIIKASDRSLDEVDEVKRYNESMYGFDSQLFKVESVKLDSYWISYAIETTDLNNYTVIKEVIKK</sequence>
<dbReference type="GO" id="GO:0000287">
    <property type="term" value="F:magnesium ion binding"/>
    <property type="evidence" value="ECO:0007669"/>
    <property type="project" value="InterPro"/>
</dbReference>
<dbReference type="GO" id="GO:0019878">
    <property type="term" value="P:lysine biosynthetic process via aminoadipic acid"/>
    <property type="evidence" value="ECO:0007669"/>
    <property type="project" value="TreeGrafter"/>
</dbReference>
<dbReference type="PANTHER" id="PTHR12215:SF10">
    <property type="entry name" value="L-AMINOADIPATE-SEMIALDEHYDE DEHYDROGENASE-PHOSPHOPANTETHEINYL TRANSFERASE"/>
    <property type="match status" value="1"/>
</dbReference>
<protein>
    <recommendedName>
        <fullName evidence="4">4'-phosphopantetheinyl transferase domain-containing protein</fullName>
    </recommendedName>
</protein>
<evidence type="ECO:0000256" key="1">
    <source>
        <dbReference type="ARBA" id="ARBA00022679"/>
    </source>
</evidence>
<dbReference type="GO" id="GO:0008897">
    <property type="term" value="F:holo-[acyl-carrier-protein] synthase activity"/>
    <property type="evidence" value="ECO:0007669"/>
    <property type="project" value="InterPro"/>
</dbReference>
<proteinExistence type="predicted"/>
<dbReference type="InterPro" id="IPR037143">
    <property type="entry name" value="4-PPantetheinyl_Trfase_dom_sf"/>
</dbReference>
<dbReference type="Gene3D" id="3.90.470.20">
    <property type="entry name" value="4'-phosphopantetheinyl transferase domain"/>
    <property type="match status" value="1"/>
</dbReference>
<keyword evidence="1" id="KW-0808">Transferase</keyword>
<reference evidence="2 3" key="1">
    <citation type="submission" date="2018-04" db="EMBL/GenBank/DDBJ databases">
        <title>Complete genome uncultured novel isolate.</title>
        <authorList>
            <person name="Merlino G."/>
        </authorList>
    </citation>
    <scope>NUCLEOTIDE SEQUENCE [LARGE SCALE GENOMIC DNA]</scope>
    <source>
        <strain evidence="3">R1DC9</strain>
    </source>
</reference>
<dbReference type="GO" id="GO:0005829">
    <property type="term" value="C:cytosol"/>
    <property type="evidence" value="ECO:0007669"/>
    <property type="project" value="TreeGrafter"/>
</dbReference>
<organism evidence="2 3">
    <name type="scientific">Mangrovivirga cuniculi</name>
    <dbReference type="NCBI Taxonomy" id="2715131"/>
    <lineage>
        <taxon>Bacteria</taxon>
        <taxon>Pseudomonadati</taxon>
        <taxon>Bacteroidota</taxon>
        <taxon>Cytophagia</taxon>
        <taxon>Cytophagales</taxon>
        <taxon>Mangrovivirgaceae</taxon>
        <taxon>Mangrovivirga</taxon>
    </lineage>
</organism>
<gene>
    <name evidence="2" type="ORF">DCC35_17165</name>
</gene>
<name>A0A4D7JS43_9BACT</name>